<dbReference type="GO" id="GO:0051287">
    <property type="term" value="F:NAD binding"/>
    <property type="evidence" value="ECO:0007669"/>
    <property type="project" value="InterPro"/>
</dbReference>
<dbReference type="RefSeq" id="WP_188390719.1">
    <property type="nucleotide sequence ID" value="NZ_BMEV01000005.1"/>
</dbReference>
<evidence type="ECO:0000256" key="3">
    <source>
        <dbReference type="ARBA" id="ARBA00023027"/>
    </source>
</evidence>
<comment type="similarity">
    <text evidence="1 4">Belongs to the D-isomer specific 2-hydroxyacid dehydrogenase family.</text>
</comment>
<reference evidence="7" key="1">
    <citation type="journal article" date="2014" name="Int. J. Syst. Evol. Microbiol.">
        <title>Complete genome sequence of Corynebacterium casei LMG S-19264T (=DSM 44701T), isolated from a smear-ripened cheese.</title>
        <authorList>
            <consortium name="US DOE Joint Genome Institute (JGI-PGF)"/>
            <person name="Walter F."/>
            <person name="Albersmeier A."/>
            <person name="Kalinowski J."/>
            <person name="Ruckert C."/>
        </authorList>
    </citation>
    <scope>NUCLEOTIDE SEQUENCE</scope>
    <source>
        <strain evidence="7">CGMCC 1.12360</strain>
    </source>
</reference>
<dbReference type="EMBL" id="BMEV01000005">
    <property type="protein sequence ID" value="GGH69830.1"/>
    <property type="molecule type" value="Genomic_DNA"/>
</dbReference>
<dbReference type="Pfam" id="PF00389">
    <property type="entry name" value="2-Hacid_dh"/>
    <property type="match status" value="1"/>
</dbReference>
<dbReference type="Pfam" id="PF02826">
    <property type="entry name" value="2-Hacid_dh_C"/>
    <property type="match status" value="1"/>
</dbReference>
<protein>
    <recommendedName>
        <fullName evidence="9">D-3-phosphoglycerate dehydrogenase</fullName>
    </recommendedName>
</protein>
<dbReference type="GO" id="GO:0016616">
    <property type="term" value="F:oxidoreductase activity, acting on the CH-OH group of donors, NAD or NADP as acceptor"/>
    <property type="evidence" value="ECO:0007669"/>
    <property type="project" value="InterPro"/>
</dbReference>
<gene>
    <name evidence="7" type="ORF">GCM10010978_04160</name>
</gene>
<dbReference type="SUPFAM" id="SSF52283">
    <property type="entry name" value="Formate/glycerate dehydrogenase catalytic domain-like"/>
    <property type="match status" value="1"/>
</dbReference>
<evidence type="ECO:0008006" key="9">
    <source>
        <dbReference type="Google" id="ProtNLM"/>
    </source>
</evidence>
<keyword evidence="2 4" id="KW-0560">Oxidoreductase</keyword>
<organism evidence="7 8">
    <name type="scientific">Compostibacillus humi</name>
    <dbReference type="NCBI Taxonomy" id="1245525"/>
    <lineage>
        <taxon>Bacteria</taxon>
        <taxon>Bacillati</taxon>
        <taxon>Bacillota</taxon>
        <taxon>Bacilli</taxon>
        <taxon>Bacillales</taxon>
        <taxon>Bacillaceae</taxon>
        <taxon>Compostibacillus</taxon>
    </lineage>
</organism>
<dbReference type="PANTHER" id="PTHR42938:SF9">
    <property type="entry name" value="FORMATE DEHYDROGENASE 1"/>
    <property type="match status" value="1"/>
</dbReference>
<dbReference type="AlphaFoldDB" id="A0A8J3EK26"/>
<dbReference type="Gene3D" id="3.40.50.720">
    <property type="entry name" value="NAD(P)-binding Rossmann-like Domain"/>
    <property type="match status" value="2"/>
</dbReference>
<evidence type="ECO:0000259" key="6">
    <source>
        <dbReference type="Pfam" id="PF02826"/>
    </source>
</evidence>
<dbReference type="FunFam" id="3.40.50.720:FF:000203">
    <property type="entry name" value="D-3-phosphoglycerate dehydrogenase (SerA)"/>
    <property type="match status" value="1"/>
</dbReference>
<sequence length="321" mass="35310">MKALVIDRIHEDGIALLKQFCEVDVRYPLAREEFAEVIGDYDILIGRATPETGSIQAPMLERSGRLKVIGIASVGLDQFDLEYIQSKNIKLINLPGVNSISVAEHAIALLLSGIRSIVPAYQQMKNGIWNKHGFPNAMELHGKTMGIIGFGNIGKKVGQIAKHGFGMEVLAYDPYIGKSEIMEAGAQPAYFEDLLVQSDVVSIHAPLTEETYRLFGKKEILQMKKDAVLINVSRGGIIDEEALYECMAKGHLLFAGIDVQEKEPCDDLPLFSLDNFISTPHIAGLTSDALRRAGIQIAKECLEYLGVKTSEIHRFTINKGG</sequence>
<evidence type="ECO:0000256" key="4">
    <source>
        <dbReference type="RuleBase" id="RU003719"/>
    </source>
</evidence>
<evidence type="ECO:0000313" key="8">
    <source>
        <dbReference type="Proteomes" id="UP000602050"/>
    </source>
</evidence>
<dbReference type="Proteomes" id="UP000602050">
    <property type="component" value="Unassembled WGS sequence"/>
</dbReference>
<dbReference type="PROSITE" id="PS00670">
    <property type="entry name" value="D_2_HYDROXYACID_DH_2"/>
    <property type="match status" value="1"/>
</dbReference>
<evidence type="ECO:0000313" key="7">
    <source>
        <dbReference type="EMBL" id="GGH69830.1"/>
    </source>
</evidence>
<evidence type="ECO:0000256" key="2">
    <source>
        <dbReference type="ARBA" id="ARBA00023002"/>
    </source>
</evidence>
<name>A0A8J3EK26_9BACI</name>
<dbReference type="InterPro" id="IPR029753">
    <property type="entry name" value="D-isomer_DH_CS"/>
</dbReference>
<dbReference type="InterPro" id="IPR006139">
    <property type="entry name" value="D-isomer_2_OHA_DH_cat_dom"/>
</dbReference>
<keyword evidence="8" id="KW-1185">Reference proteome</keyword>
<dbReference type="PROSITE" id="PS00671">
    <property type="entry name" value="D_2_HYDROXYACID_DH_3"/>
    <property type="match status" value="1"/>
</dbReference>
<feature type="domain" description="D-isomer specific 2-hydroxyacid dehydrogenase NAD-binding" evidence="6">
    <location>
        <begin position="107"/>
        <end position="283"/>
    </location>
</feature>
<dbReference type="InterPro" id="IPR006140">
    <property type="entry name" value="D-isomer_DH_NAD-bd"/>
</dbReference>
<evidence type="ECO:0000259" key="5">
    <source>
        <dbReference type="Pfam" id="PF00389"/>
    </source>
</evidence>
<dbReference type="PROSITE" id="PS00065">
    <property type="entry name" value="D_2_HYDROXYACID_DH_1"/>
    <property type="match status" value="1"/>
</dbReference>
<dbReference type="CDD" id="cd12173">
    <property type="entry name" value="PGDH_4"/>
    <property type="match status" value="1"/>
</dbReference>
<dbReference type="PANTHER" id="PTHR42938">
    <property type="entry name" value="FORMATE DEHYDROGENASE 1"/>
    <property type="match status" value="1"/>
</dbReference>
<evidence type="ECO:0000256" key="1">
    <source>
        <dbReference type="ARBA" id="ARBA00005854"/>
    </source>
</evidence>
<dbReference type="SUPFAM" id="SSF51735">
    <property type="entry name" value="NAD(P)-binding Rossmann-fold domains"/>
    <property type="match status" value="1"/>
</dbReference>
<reference evidence="7" key="2">
    <citation type="submission" date="2020-09" db="EMBL/GenBank/DDBJ databases">
        <authorList>
            <person name="Sun Q."/>
            <person name="Zhou Y."/>
        </authorList>
    </citation>
    <scope>NUCLEOTIDE SEQUENCE</scope>
    <source>
        <strain evidence="7">CGMCC 1.12360</strain>
    </source>
</reference>
<dbReference type="InterPro" id="IPR036291">
    <property type="entry name" value="NAD(P)-bd_dom_sf"/>
</dbReference>
<proteinExistence type="inferred from homology"/>
<keyword evidence="3" id="KW-0520">NAD</keyword>
<comment type="caution">
    <text evidence="7">The sequence shown here is derived from an EMBL/GenBank/DDBJ whole genome shotgun (WGS) entry which is preliminary data.</text>
</comment>
<feature type="domain" description="D-isomer specific 2-hydroxyacid dehydrogenase catalytic" evidence="5">
    <location>
        <begin position="4"/>
        <end position="306"/>
    </location>
</feature>
<dbReference type="InterPro" id="IPR029752">
    <property type="entry name" value="D-isomer_DH_CS1"/>
</dbReference>
<accession>A0A8J3EK26</accession>